<accession>X1EPF2</accession>
<name>X1EPF2_9ZZZZ</name>
<gene>
    <name evidence="1" type="ORF">S03H2_06543</name>
</gene>
<comment type="caution">
    <text evidence="1">The sequence shown here is derived from an EMBL/GenBank/DDBJ whole genome shotgun (WGS) entry which is preliminary data.</text>
</comment>
<dbReference type="EMBL" id="BARU01002885">
    <property type="protein sequence ID" value="GAH18969.1"/>
    <property type="molecule type" value="Genomic_DNA"/>
</dbReference>
<proteinExistence type="predicted"/>
<reference evidence="1" key="1">
    <citation type="journal article" date="2014" name="Front. Microbiol.">
        <title>High frequency of phylogenetically diverse reductive dehalogenase-homologous genes in deep subseafloor sedimentary metagenomes.</title>
        <authorList>
            <person name="Kawai M."/>
            <person name="Futagami T."/>
            <person name="Toyoda A."/>
            <person name="Takaki Y."/>
            <person name="Nishi S."/>
            <person name="Hori S."/>
            <person name="Arai W."/>
            <person name="Tsubouchi T."/>
            <person name="Morono Y."/>
            <person name="Uchiyama I."/>
            <person name="Ito T."/>
            <person name="Fujiyama A."/>
            <person name="Inagaki F."/>
            <person name="Takami H."/>
        </authorList>
    </citation>
    <scope>NUCLEOTIDE SEQUENCE</scope>
    <source>
        <strain evidence="1">Expedition CK06-06</strain>
    </source>
</reference>
<protein>
    <submittedName>
        <fullName evidence="1">Uncharacterized protein</fullName>
    </submittedName>
</protein>
<organism evidence="1">
    <name type="scientific">marine sediment metagenome</name>
    <dbReference type="NCBI Taxonomy" id="412755"/>
    <lineage>
        <taxon>unclassified sequences</taxon>
        <taxon>metagenomes</taxon>
        <taxon>ecological metagenomes</taxon>
    </lineage>
</organism>
<sequence length="204" mass="23816">MLELRPIEVFEQVWPRPKVLLPGHNIQFSNLFPDGLDHVKGKTFRITKTAQVRYELSWILPGLHYKDINLSNENAGEKLYPEATDEVYETLIAFKPGNYFTLIYFPAEQPIYRLGYYTQTPLISSASLKYLGAIKPEYSPVNNPTLKIYTVYRLDPFIFRISVDNGVDYEKMTWEICVNKCKLERVPGPVEPVKYIPYIDELKW</sequence>
<evidence type="ECO:0000313" key="1">
    <source>
        <dbReference type="EMBL" id="GAH18969.1"/>
    </source>
</evidence>
<dbReference type="AlphaFoldDB" id="X1EPF2"/>